<dbReference type="AlphaFoldDB" id="A0A167UX25"/>
<feature type="region of interest" description="Disordered" evidence="1">
    <location>
        <begin position="151"/>
        <end position="236"/>
    </location>
</feature>
<feature type="compositionally biased region" description="Polar residues" evidence="1">
    <location>
        <begin position="151"/>
        <end position="173"/>
    </location>
</feature>
<evidence type="ECO:0000313" key="2">
    <source>
        <dbReference type="EMBL" id="KZZ86728.1"/>
    </source>
</evidence>
<reference evidence="2 3" key="1">
    <citation type="journal article" date="2016" name="Genome Biol. Evol.">
        <title>Divergent and convergent evolution of fungal pathogenicity.</title>
        <authorList>
            <person name="Shang Y."/>
            <person name="Xiao G."/>
            <person name="Zheng P."/>
            <person name="Cen K."/>
            <person name="Zhan S."/>
            <person name="Wang C."/>
        </authorList>
    </citation>
    <scope>NUCLEOTIDE SEQUENCE [LARGE SCALE GENOMIC DNA]</scope>
    <source>
        <strain evidence="2 3">ARSEF 7405</strain>
    </source>
</reference>
<evidence type="ECO:0000256" key="1">
    <source>
        <dbReference type="SAM" id="MobiDB-lite"/>
    </source>
</evidence>
<dbReference type="VEuPathDB" id="FungiDB:AAP_06302"/>
<accession>A0A167UX25</accession>
<protein>
    <submittedName>
        <fullName evidence="2">Uncharacterized protein</fullName>
    </submittedName>
</protein>
<name>A0A167UX25_9EURO</name>
<sequence>MADQISAYYAERVVFWLYVPPQVLAAVQLITDHEIHGPAMREPVVRSPAQRTTRRLSKSSQPWPPLWGTGNRSDINRDITKFYGATSFLRELPEYREVFDRLVLEGGFLKPPLGPRKLYMEAPYVNMTQGESTVATEGHADLDILALPTSTTPPWEVEQTSATWQVTTSGTSSDAEDDSHPPVGDGGGSLRSETQDVSIPESLPDVHTPAKRQASVHTSSEETHRWKAGAHKTLPT</sequence>
<feature type="region of interest" description="Disordered" evidence="1">
    <location>
        <begin position="41"/>
        <end position="69"/>
    </location>
</feature>
<dbReference type="OrthoDB" id="4207603at2759"/>
<evidence type="ECO:0000313" key="3">
    <source>
        <dbReference type="Proteomes" id="UP000242877"/>
    </source>
</evidence>
<proteinExistence type="predicted"/>
<organism evidence="2 3">
    <name type="scientific">Ascosphaera apis ARSEF 7405</name>
    <dbReference type="NCBI Taxonomy" id="392613"/>
    <lineage>
        <taxon>Eukaryota</taxon>
        <taxon>Fungi</taxon>
        <taxon>Dikarya</taxon>
        <taxon>Ascomycota</taxon>
        <taxon>Pezizomycotina</taxon>
        <taxon>Eurotiomycetes</taxon>
        <taxon>Eurotiomycetidae</taxon>
        <taxon>Onygenales</taxon>
        <taxon>Ascosphaeraceae</taxon>
        <taxon>Ascosphaera</taxon>
    </lineage>
</organism>
<gene>
    <name evidence="2" type="ORF">AAP_06302</name>
</gene>
<dbReference type="EMBL" id="AZGZ01000050">
    <property type="protein sequence ID" value="KZZ86728.1"/>
    <property type="molecule type" value="Genomic_DNA"/>
</dbReference>
<keyword evidence="3" id="KW-1185">Reference proteome</keyword>
<comment type="caution">
    <text evidence="2">The sequence shown here is derived from an EMBL/GenBank/DDBJ whole genome shotgun (WGS) entry which is preliminary data.</text>
</comment>
<dbReference type="Proteomes" id="UP000242877">
    <property type="component" value="Unassembled WGS sequence"/>
</dbReference>